<dbReference type="Proteomes" id="UP000315947">
    <property type="component" value="Chromosome"/>
</dbReference>
<dbReference type="InterPro" id="IPR011006">
    <property type="entry name" value="CheY-like_superfamily"/>
</dbReference>
<dbReference type="PANTHER" id="PTHR45339">
    <property type="entry name" value="HYBRID SIGNAL TRANSDUCTION HISTIDINE KINASE J"/>
    <property type="match status" value="1"/>
</dbReference>
<gene>
    <name evidence="5" type="ORF">FM037_08335</name>
</gene>
<dbReference type="RefSeq" id="WP_144045615.1">
    <property type="nucleotide sequence ID" value="NZ_CP041614.1"/>
</dbReference>
<name>A0ABX5WWR7_9GAMM</name>
<evidence type="ECO:0000313" key="5">
    <source>
        <dbReference type="EMBL" id="QDO83236.1"/>
    </source>
</evidence>
<dbReference type="InterPro" id="IPR001789">
    <property type="entry name" value="Sig_transdc_resp-reg_receiver"/>
</dbReference>
<protein>
    <submittedName>
        <fullName evidence="5">Response regulator</fullName>
    </submittedName>
</protein>
<keyword evidence="1 3" id="KW-0597">Phosphoprotein</keyword>
<evidence type="ECO:0000256" key="2">
    <source>
        <dbReference type="ARBA" id="ARBA00023012"/>
    </source>
</evidence>
<feature type="modified residue" description="4-aspartylphosphate" evidence="3">
    <location>
        <position position="68"/>
    </location>
</feature>
<accession>A0ABX5WWR7</accession>
<proteinExistence type="predicted"/>
<reference evidence="5 6" key="1">
    <citation type="submission" date="2019-07" db="EMBL/GenBank/DDBJ databases">
        <title>Shewanella sp. YLB-06 whole genomic sequence.</title>
        <authorList>
            <person name="Yu L."/>
        </authorList>
    </citation>
    <scope>NUCLEOTIDE SEQUENCE [LARGE SCALE GENOMIC DNA]</scope>
    <source>
        <strain evidence="5 6">YLB-06</strain>
    </source>
</reference>
<dbReference type="SMART" id="SM00448">
    <property type="entry name" value="REC"/>
    <property type="match status" value="1"/>
</dbReference>
<keyword evidence="2" id="KW-0902">Two-component regulatory system</keyword>
<dbReference type="CDD" id="cd17546">
    <property type="entry name" value="REC_hyHK_CKI1_RcsC-like"/>
    <property type="match status" value="1"/>
</dbReference>
<dbReference type="PROSITE" id="PS50110">
    <property type="entry name" value="RESPONSE_REGULATORY"/>
    <property type="match status" value="1"/>
</dbReference>
<dbReference type="Gene3D" id="3.40.50.2300">
    <property type="match status" value="1"/>
</dbReference>
<dbReference type="Pfam" id="PF00072">
    <property type="entry name" value="Response_reg"/>
    <property type="match status" value="1"/>
</dbReference>
<sequence length="137" mass="15538">MRLIMLEKKENIPTNDDIKVLIVDDVNINLILGKRLLSKLGVKVDTADSGVQCLEKMRQDDYHLILLDIQMEPMTGPETMAEIRKNTHWDQVSIVAVSSSLTEEIINQCRAFSVTHFLKRPFLKSDLNTILTSLVSS</sequence>
<dbReference type="EMBL" id="CP041614">
    <property type="protein sequence ID" value="QDO83236.1"/>
    <property type="molecule type" value="Genomic_DNA"/>
</dbReference>
<evidence type="ECO:0000256" key="3">
    <source>
        <dbReference type="PROSITE-ProRule" id="PRU00169"/>
    </source>
</evidence>
<dbReference type="SUPFAM" id="SSF52172">
    <property type="entry name" value="CheY-like"/>
    <property type="match status" value="1"/>
</dbReference>
<keyword evidence="6" id="KW-1185">Reference proteome</keyword>
<evidence type="ECO:0000256" key="1">
    <source>
        <dbReference type="ARBA" id="ARBA00022553"/>
    </source>
</evidence>
<dbReference type="PANTHER" id="PTHR45339:SF1">
    <property type="entry name" value="HYBRID SIGNAL TRANSDUCTION HISTIDINE KINASE J"/>
    <property type="match status" value="1"/>
</dbReference>
<evidence type="ECO:0000313" key="6">
    <source>
        <dbReference type="Proteomes" id="UP000315947"/>
    </source>
</evidence>
<organism evidence="5 6">
    <name type="scientific">Shewanella psychropiezotolerans</name>
    <dbReference type="NCBI Taxonomy" id="2593655"/>
    <lineage>
        <taxon>Bacteria</taxon>
        <taxon>Pseudomonadati</taxon>
        <taxon>Pseudomonadota</taxon>
        <taxon>Gammaproteobacteria</taxon>
        <taxon>Alteromonadales</taxon>
        <taxon>Shewanellaceae</taxon>
        <taxon>Shewanella</taxon>
    </lineage>
</organism>
<evidence type="ECO:0000259" key="4">
    <source>
        <dbReference type="PROSITE" id="PS50110"/>
    </source>
</evidence>
<feature type="domain" description="Response regulatory" evidence="4">
    <location>
        <begin position="19"/>
        <end position="135"/>
    </location>
</feature>